<name>A0A1E3VZ51_9HYPH</name>
<dbReference type="STRING" id="1774968.AUC68_06185"/>
<proteinExistence type="inferred from homology"/>
<dbReference type="InterPro" id="IPR050366">
    <property type="entry name" value="BP-dependent_transpt_permease"/>
</dbReference>
<feature type="transmembrane region" description="Helical" evidence="7">
    <location>
        <begin position="134"/>
        <end position="153"/>
    </location>
</feature>
<dbReference type="SUPFAM" id="SSF161098">
    <property type="entry name" value="MetI-like"/>
    <property type="match status" value="1"/>
</dbReference>
<feature type="transmembrane region" description="Helical" evidence="7">
    <location>
        <begin position="265"/>
        <end position="292"/>
    </location>
</feature>
<dbReference type="Proteomes" id="UP000094501">
    <property type="component" value="Unassembled WGS sequence"/>
</dbReference>
<evidence type="ECO:0000256" key="5">
    <source>
        <dbReference type="ARBA" id="ARBA00022989"/>
    </source>
</evidence>
<gene>
    <name evidence="9" type="ORF">AUC68_06185</name>
</gene>
<comment type="similarity">
    <text evidence="7">Belongs to the binding-protein-dependent transport system permease family.</text>
</comment>
<feature type="transmembrane region" description="Helical" evidence="7">
    <location>
        <begin position="159"/>
        <end position="180"/>
    </location>
</feature>
<dbReference type="Gene3D" id="1.10.3720.10">
    <property type="entry name" value="MetI-like"/>
    <property type="match status" value="1"/>
</dbReference>
<dbReference type="InterPro" id="IPR035906">
    <property type="entry name" value="MetI-like_sf"/>
</dbReference>
<keyword evidence="10" id="KW-1185">Reference proteome</keyword>
<dbReference type="GO" id="GO:0055085">
    <property type="term" value="P:transmembrane transport"/>
    <property type="evidence" value="ECO:0007669"/>
    <property type="project" value="InterPro"/>
</dbReference>
<evidence type="ECO:0000256" key="4">
    <source>
        <dbReference type="ARBA" id="ARBA00022692"/>
    </source>
</evidence>
<sequence>MSAPATTTAMRGAIAFTRARPGALIALLVLSVIAVAAVLAPLIAPQDPFDLASFDILDAELPPAWQEGGEARFPLGTDAQGRDLLSAMLYGARISLVIGFLAVLIQAAIGISLGLLAGYFGGRLDGFVTRLADIQLALSTLMMAIVAMALVRAGLGGEALSLFAIPLLVIVIGLAEWPIFARTARAAVLVEVTKDYVRAARALGDSDWTIMRRHVLPNVLSPLIIVATTQVAGAIMAEAALSFLGLGMPVTKPSLGTLIRSGYDLMFAGSWWVTVLPGLILIAVLISINVLGDGLRDWLGPRRGAR</sequence>
<dbReference type="InterPro" id="IPR000515">
    <property type="entry name" value="MetI-like"/>
</dbReference>
<comment type="caution">
    <text evidence="9">The sequence shown here is derived from an EMBL/GenBank/DDBJ whole genome shotgun (WGS) entry which is preliminary data.</text>
</comment>
<evidence type="ECO:0000256" key="2">
    <source>
        <dbReference type="ARBA" id="ARBA00022448"/>
    </source>
</evidence>
<comment type="subcellular location">
    <subcellularLocation>
        <location evidence="1 7">Cell membrane</location>
        <topology evidence="1 7">Multi-pass membrane protein</topology>
    </subcellularLocation>
</comment>
<feature type="transmembrane region" description="Helical" evidence="7">
    <location>
        <begin position="219"/>
        <end position="245"/>
    </location>
</feature>
<reference evidence="9 10" key="1">
    <citation type="journal article" date="2016" name="Environ. Microbiol.">
        <title>New Methyloceanibacter diversity from North Sea sediments includes methanotroph containing solely the soluble methane monooxygenase.</title>
        <authorList>
            <person name="Vekeman B."/>
            <person name="Kerckhof F.M."/>
            <person name="Cremers G."/>
            <person name="de Vos P."/>
            <person name="Vandamme P."/>
            <person name="Boon N."/>
            <person name="Op den Camp H.J."/>
            <person name="Heylen K."/>
        </authorList>
    </citation>
    <scope>NUCLEOTIDE SEQUENCE [LARGE SCALE GENOMIC DNA]</scope>
    <source>
        <strain evidence="9 10">R-67174</strain>
    </source>
</reference>
<keyword evidence="3" id="KW-1003">Cell membrane</keyword>
<dbReference type="GO" id="GO:0005886">
    <property type="term" value="C:plasma membrane"/>
    <property type="evidence" value="ECO:0007669"/>
    <property type="project" value="UniProtKB-SubCell"/>
</dbReference>
<dbReference type="OrthoDB" id="9805884at2"/>
<evidence type="ECO:0000256" key="1">
    <source>
        <dbReference type="ARBA" id="ARBA00004651"/>
    </source>
</evidence>
<protein>
    <submittedName>
        <fullName evidence="9">ABC transporter permease</fullName>
    </submittedName>
</protein>
<keyword evidence="2 7" id="KW-0813">Transport</keyword>
<dbReference type="CDD" id="cd06261">
    <property type="entry name" value="TM_PBP2"/>
    <property type="match status" value="1"/>
</dbReference>
<dbReference type="Pfam" id="PF00528">
    <property type="entry name" value="BPD_transp_1"/>
    <property type="match status" value="1"/>
</dbReference>
<keyword evidence="5 7" id="KW-1133">Transmembrane helix</keyword>
<evidence type="ECO:0000256" key="7">
    <source>
        <dbReference type="RuleBase" id="RU363032"/>
    </source>
</evidence>
<dbReference type="InterPro" id="IPR025966">
    <property type="entry name" value="OppC_N"/>
</dbReference>
<feature type="transmembrane region" description="Helical" evidence="7">
    <location>
        <begin position="21"/>
        <end position="44"/>
    </location>
</feature>
<evidence type="ECO:0000313" key="9">
    <source>
        <dbReference type="EMBL" id="ODR98790.1"/>
    </source>
</evidence>
<evidence type="ECO:0000313" key="10">
    <source>
        <dbReference type="Proteomes" id="UP000094501"/>
    </source>
</evidence>
<keyword evidence="6 7" id="KW-0472">Membrane</keyword>
<keyword evidence="4 7" id="KW-0812">Transmembrane</keyword>
<accession>A0A1E3VZ51</accession>
<dbReference type="PROSITE" id="PS50928">
    <property type="entry name" value="ABC_TM1"/>
    <property type="match status" value="1"/>
</dbReference>
<dbReference type="PANTHER" id="PTHR43386:SF26">
    <property type="entry name" value="ABC TRANSPORTER PERMEASE PROTEIN"/>
    <property type="match status" value="1"/>
</dbReference>
<dbReference type="EMBL" id="LPWG01000012">
    <property type="protein sequence ID" value="ODR98790.1"/>
    <property type="molecule type" value="Genomic_DNA"/>
</dbReference>
<feature type="domain" description="ABC transmembrane type-1" evidence="8">
    <location>
        <begin position="92"/>
        <end position="292"/>
    </location>
</feature>
<evidence type="ECO:0000259" key="8">
    <source>
        <dbReference type="PROSITE" id="PS50928"/>
    </source>
</evidence>
<dbReference type="PANTHER" id="PTHR43386">
    <property type="entry name" value="OLIGOPEPTIDE TRANSPORT SYSTEM PERMEASE PROTEIN APPC"/>
    <property type="match status" value="1"/>
</dbReference>
<organism evidence="9 10">
    <name type="scientific">Methyloceanibacter methanicus</name>
    <dbReference type="NCBI Taxonomy" id="1774968"/>
    <lineage>
        <taxon>Bacteria</taxon>
        <taxon>Pseudomonadati</taxon>
        <taxon>Pseudomonadota</taxon>
        <taxon>Alphaproteobacteria</taxon>
        <taxon>Hyphomicrobiales</taxon>
        <taxon>Hyphomicrobiaceae</taxon>
        <taxon>Methyloceanibacter</taxon>
    </lineage>
</organism>
<evidence type="ECO:0000256" key="3">
    <source>
        <dbReference type="ARBA" id="ARBA00022475"/>
    </source>
</evidence>
<evidence type="ECO:0000256" key="6">
    <source>
        <dbReference type="ARBA" id="ARBA00023136"/>
    </source>
</evidence>
<dbReference type="AlphaFoldDB" id="A0A1E3VZ51"/>
<feature type="transmembrane region" description="Helical" evidence="7">
    <location>
        <begin position="94"/>
        <end position="122"/>
    </location>
</feature>
<dbReference type="RefSeq" id="WP_069437518.1">
    <property type="nucleotide sequence ID" value="NZ_LPWG01000012.1"/>
</dbReference>
<dbReference type="Pfam" id="PF12911">
    <property type="entry name" value="OppC_N"/>
    <property type="match status" value="1"/>
</dbReference>